<keyword evidence="5" id="KW-0119">Carbohydrate metabolism</keyword>
<evidence type="ECO:0000256" key="7">
    <source>
        <dbReference type="ARBA" id="ARBA00023326"/>
    </source>
</evidence>
<dbReference type="GO" id="GO:0016977">
    <property type="term" value="F:chitosanase activity"/>
    <property type="evidence" value="ECO:0007669"/>
    <property type="project" value="InterPro"/>
</dbReference>
<dbReference type="GO" id="GO:0005576">
    <property type="term" value="C:extracellular region"/>
    <property type="evidence" value="ECO:0007669"/>
    <property type="project" value="UniProtKB-SubCell"/>
</dbReference>
<comment type="caution">
    <text evidence="8">The sequence shown here is derived from an EMBL/GenBank/DDBJ whole genome shotgun (WGS) entry which is preliminary data.</text>
</comment>
<dbReference type="Pfam" id="PF17957">
    <property type="entry name" value="Big_7"/>
    <property type="match status" value="1"/>
</dbReference>
<dbReference type="AlphaFoldDB" id="A0A552FER7"/>
<reference evidence="8 9" key="1">
    <citation type="submission" date="2019-01" db="EMBL/GenBank/DDBJ databases">
        <title>Coherence of Microcystis species and biogeography revealed through population genomics.</title>
        <authorList>
            <person name="Perez-Carrascal O.M."/>
            <person name="Terrat Y."/>
            <person name="Giani A."/>
            <person name="Fortin N."/>
            <person name="Tromas N."/>
            <person name="Shapiro B.J."/>
        </authorList>
    </citation>
    <scope>NUCLEOTIDE SEQUENCE [LARGE SCALE GENOMIC DNA]</scope>
    <source>
        <strain evidence="8">Ma_QC_Ca_00000000_S207</strain>
    </source>
</reference>
<dbReference type="Pfam" id="PF07335">
    <property type="entry name" value="Glyco_hydro_75"/>
    <property type="match status" value="1"/>
</dbReference>
<dbReference type="EMBL" id="SFBF01000284">
    <property type="protein sequence ID" value="TRU45210.1"/>
    <property type="molecule type" value="Genomic_DNA"/>
</dbReference>
<keyword evidence="3" id="KW-0732">Signal</keyword>
<dbReference type="Gene3D" id="2.60.40.10">
    <property type="entry name" value="Immunoglobulins"/>
    <property type="match status" value="1"/>
</dbReference>
<evidence type="ECO:0000256" key="2">
    <source>
        <dbReference type="ARBA" id="ARBA00022525"/>
    </source>
</evidence>
<keyword evidence="4" id="KW-0378">Hydrolase</keyword>
<evidence type="ECO:0000256" key="5">
    <source>
        <dbReference type="ARBA" id="ARBA00023277"/>
    </source>
</evidence>
<dbReference type="InterPro" id="IPR013783">
    <property type="entry name" value="Ig-like_fold"/>
</dbReference>
<dbReference type="Proteomes" id="UP000320293">
    <property type="component" value="Unassembled WGS sequence"/>
</dbReference>
<evidence type="ECO:0000313" key="8">
    <source>
        <dbReference type="EMBL" id="TRU45210.1"/>
    </source>
</evidence>
<accession>A0A552FER7</accession>
<evidence type="ECO:0000256" key="3">
    <source>
        <dbReference type="ARBA" id="ARBA00022729"/>
    </source>
</evidence>
<organism evidence="8 9">
    <name type="scientific">Microcystis aeruginosa Ma_QC_Ca_00000000_S207</name>
    <dbReference type="NCBI Taxonomy" id="2486251"/>
    <lineage>
        <taxon>Bacteria</taxon>
        <taxon>Bacillati</taxon>
        <taxon>Cyanobacteriota</taxon>
        <taxon>Cyanophyceae</taxon>
        <taxon>Oscillatoriophycideae</taxon>
        <taxon>Chroococcales</taxon>
        <taxon>Microcystaceae</taxon>
        <taxon>Microcystis</taxon>
    </lineage>
</organism>
<evidence type="ECO:0000256" key="4">
    <source>
        <dbReference type="ARBA" id="ARBA00022801"/>
    </source>
</evidence>
<comment type="subcellular location">
    <subcellularLocation>
        <location evidence="1">Secreted</location>
    </subcellularLocation>
</comment>
<protein>
    <submittedName>
        <fullName evidence="8">Uncharacterized protein</fullName>
    </submittedName>
</protein>
<keyword evidence="7" id="KW-0624">Polysaccharide degradation</keyword>
<gene>
    <name evidence="8" type="ORF">EWV91_15100</name>
</gene>
<keyword evidence="6" id="KW-0326">Glycosidase</keyword>
<dbReference type="InterPro" id="IPR009939">
    <property type="entry name" value="Chitosanase_fungal"/>
</dbReference>
<name>A0A552FER7_MICAE</name>
<dbReference type="GO" id="GO:0000272">
    <property type="term" value="P:polysaccharide catabolic process"/>
    <property type="evidence" value="ECO:0007669"/>
    <property type="project" value="UniProtKB-KW"/>
</dbReference>
<proteinExistence type="predicted"/>
<sequence length="319" mass="34374">MVIKINQPSNNATLAMTDNVTFKGTASHEIVRIELWAENKWHFGNSSVSNGNWSVSYRFTDNGKRKIEARGFDQDNHSVATEKITLEIAASSISCEPRTKLFEIGGHSVWQIAGQTAFFYQSKMSIDADGAPNAYHPDNIGLDDLKNAGYPNTSWWKNILVPDPQNPNRAYEQTSGPYQGYFVSMTALQDGTKAKTDPSRYVDSTRIPYIVLPGGGSAGAKLGDFAVVFNGKNGKIVNAICADVGPSNKIGEGSIALAEALGIPSSPRTGGVSSGIMYVVFPGSGNGKPRLLSEINSEAEKHFNNWGGMARLNACFSPS</sequence>
<keyword evidence="2" id="KW-0964">Secreted</keyword>
<evidence type="ECO:0000256" key="6">
    <source>
        <dbReference type="ARBA" id="ARBA00023295"/>
    </source>
</evidence>
<evidence type="ECO:0000313" key="9">
    <source>
        <dbReference type="Proteomes" id="UP000320293"/>
    </source>
</evidence>
<evidence type="ECO:0000256" key="1">
    <source>
        <dbReference type="ARBA" id="ARBA00004613"/>
    </source>
</evidence>